<gene>
    <name evidence="2" type="ORF">ISP15_17895</name>
</gene>
<name>A0ABW8JM59_9GAMM</name>
<protein>
    <submittedName>
        <fullName evidence="2">Uncharacterized protein</fullName>
    </submittedName>
</protein>
<dbReference type="RefSeq" id="WP_404549317.1">
    <property type="nucleotide sequence ID" value="NZ_JADIKJ010000031.1"/>
</dbReference>
<keyword evidence="3" id="KW-1185">Reference proteome</keyword>
<reference evidence="2 3" key="1">
    <citation type="submission" date="2020-10" db="EMBL/GenBank/DDBJ databases">
        <title>Phylogeny of dyella-like bacteria.</title>
        <authorList>
            <person name="Fu J."/>
        </authorList>
    </citation>
    <scope>NUCLEOTIDE SEQUENCE [LARGE SCALE GENOMIC DNA]</scope>
    <source>
        <strain evidence="2 3">JP1</strain>
    </source>
</reference>
<evidence type="ECO:0000313" key="2">
    <source>
        <dbReference type="EMBL" id="MFK2902205.1"/>
    </source>
</evidence>
<evidence type="ECO:0000256" key="1">
    <source>
        <dbReference type="SAM" id="SignalP"/>
    </source>
</evidence>
<dbReference type="EMBL" id="JADIKJ010000031">
    <property type="protein sequence ID" value="MFK2902205.1"/>
    <property type="molecule type" value="Genomic_DNA"/>
</dbReference>
<comment type="caution">
    <text evidence="2">The sequence shown here is derived from an EMBL/GenBank/DDBJ whole genome shotgun (WGS) entry which is preliminary data.</text>
</comment>
<feature type="chain" id="PRO_5046560010" evidence="1">
    <location>
        <begin position="33"/>
        <end position="165"/>
    </location>
</feature>
<dbReference type="Proteomes" id="UP001620461">
    <property type="component" value="Unassembled WGS sequence"/>
</dbReference>
<evidence type="ECO:0000313" key="3">
    <source>
        <dbReference type="Proteomes" id="UP001620461"/>
    </source>
</evidence>
<sequence length="165" mass="18291">MIRAGRIHSRSMTLSICLFGMFLCLPLSSASAQEHCSPEMNNQAVFLLNDASGNWQSLLEHQKKFVVCDDGELGEGYSDAVVRLFARRWSQFGTFAAIAKKDPAFQHWAIRHIDATASNQDLNKIVHNAAACANDMSVGYLCKLIRQSAENALVESAQMQRKGDQ</sequence>
<feature type="signal peptide" evidence="1">
    <location>
        <begin position="1"/>
        <end position="32"/>
    </location>
</feature>
<accession>A0ABW8JM59</accession>
<keyword evidence="1" id="KW-0732">Signal</keyword>
<organism evidence="2 3">
    <name type="scientific">Dyella jejuensis</name>
    <dbReference type="NCBI Taxonomy" id="1432009"/>
    <lineage>
        <taxon>Bacteria</taxon>
        <taxon>Pseudomonadati</taxon>
        <taxon>Pseudomonadota</taxon>
        <taxon>Gammaproteobacteria</taxon>
        <taxon>Lysobacterales</taxon>
        <taxon>Rhodanobacteraceae</taxon>
        <taxon>Dyella</taxon>
    </lineage>
</organism>
<proteinExistence type="predicted"/>